<feature type="transmembrane region" description="Helical" evidence="6">
    <location>
        <begin position="20"/>
        <end position="40"/>
    </location>
</feature>
<feature type="transmembrane region" description="Helical" evidence="6">
    <location>
        <begin position="46"/>
        <end position="65"/>
    </location>
</feature>
<dbReference type="PANTHER" id="PTHR37451:SF4">
    <property type="entry name" value="MARVEL DOMAIN-CONTAINING PROTEIN"/>
    <property type="match status" value="1"/>
</dbReference>
<dbReference type="EMBL" id="JANPWZ010000167">
    <property type="protein sequence ID" value="KAJ3578813.1"/>
    <property type="molecule type" value="Genomic_DNA"/>
</dbReference>
<accession>A0A9W8TPU1</accession>
<reference evidence="8" key="1">
    <citation type="submission" date="2022-07" db="EMBL/GenBank/DDBJ databases">
        <title>Genome Sequence of Xylaria arbuscula.</title>
        <authorList>
            <person name="Buettner E."/>
        </authorList>
    </citation>
    <scope>NUCLEOTIDE SEQUENCE</scope>
    <source>
        <strain evidence="8">VT107</strain>
    </source>
</reference>
<evidence type="ECO:0000256" key="3">
    <source>
        <dbReference type="ARBA" id="ARBA00022989"/>
    </source>
</evidence>
<comment type="subcellular location">
    <subcellularLocation>
        <location evidence="1">Membrane</location>
        <topology evidence="1">Multi-pass membrane protein</topology>
    </subcellularLocation>
</comment>
<feature type="transmembrane region" description="Helical" evidence="6">
    <location>
        <begin position="141"/>
        <end position="166"/>
    </location>
</feature>
<protein>
    <recommendedName>
        <fullName evidence="7">MARVEL domain-containing protein</fullName>
    </recommendedName>
</protein>
<feature type="domain" description="MARVEL" evidence="7">
    <location>
        <begin position="18"/>
        <end position="137"/>
    </location>
</feature>
<dbReference type="AlphaFoldDB" id="A0A9W8TPU1"/>
<feature type="transmembrane region" description="Helical" evidence="6">
    <location>
        <begin position="77"/>
        <end position="95"/>
    </location>
</feature>
<feature type="compositionally biased region" description="Low complexity" evidence="5">
    <location>
        <begin position="194"/>
        <end position="220"/>
    </location>
</feature>
<dbReference type="VEuPathDB" id="FungiDB:F4678DRAFT_432429"/>
<comment type="caution">
    <text evidence="8">The sequence shown here is derived from an EMBL/GenBank/DDBJ whole genome shotgun (WGS) entry which is preliminary data.</text>
</comment>
<dbReference type="Pfam" id="PF01284">
    <property type="entry name" value="MARVEL"/>
    <property type="match status" value="1"/>
</dbReference>
<dbReference type="InterPro" id="IPR008253">
    <property type="entry name" value="Marvel"/>
</dbReference>
<keyword evidence="2 6" id="KW-0812">Transmembrane</keyword>
<evidence type="ECO:0000256" key="4">
    <source>
        <dbReference type="ARBA" id="ARBA00023136"/>
    </source>
</evidence>
<keyword evidence="3 6" id="KW-1133">Transmembrane helix</keyword>
<dbReference type="PANTHER" id="PTHR37451">
    <property type="entry name" value="MARVEL DOMAIN"/>
    <property type="match status" value="1"/>
</dbReference>
<keyword evidence="4 6" id="KW-0472">Membrane</keyword>
<gene>
    <name evidence="8" type="ORF">NPX13_g1754</name>
</gene>
<proteinExistence type="predicted"/>
<name>A0A9W8TPU1_9PEZI</name>
<evidence type="ECO:0000259" key="7">
    <source>
        <dbReference type="Pfam" id="PF01284"/>
    </source>
</evidence>
<feature type="region of interest" description="Disordered" evidence="5">
    <location>
        <begin position="194"/>
        <end position="277"/>
    </location>
</feature>
<evidence type="ECO:0000313" key="8">
    <source>
        <dbReference type="EMBL" id="KAJ3578813.1"/>
    </source>
</evidence>
<dbReference type="Proteomes" id="UP001148614">
    <property type="component" value="Unassembled WGS sequence"/>
</dbReference>
<sequence>MESVKKGEVLIPTPRWFIGLRIAQIVISLVIVALAGFFIHGYYYDSLGIAIASGVLTWAIALYAILTEHSAGCRSGYNTWAVLSLDFLMIVLWLASLGSNAAFRSSFIYSVNADCYSDGSAINSGHCNVYKRAAVATPTGLAVLSSVAGVSAVPLLLFVVTFAYVAHFFRLEWAKHSGDVEKASGVPAATPAQAAQSQAFIPQQQQPQPQWAQQQQQHQPTNYATQTPAYDPYMAQQNTGYAGAQGVYNQPGAQEVQGSPYSPQGTPAPGQPYYPPQ</sequence>
<organism evidence="8 9">
    <name type="scientific">Xylaria arbuscula</name>
    <dbReference type="NCBI Taxonomy" id="114810"/>
    <lineage>
        <taxon>Eukaryota</taxon>
        <taxon>Fungi</taxon>
        <taxon>Dikarya</taxon>
        <taxon>Ascomycota</taxon>
        <taxon>Pezizomycotina</taxon>
        <taxon>Sordariomycetes</taxon>
        <taxon>Xylariomycetidae</taxon>
        <taxon>Xylariales</taxon>
        <taxon>Xylariaceae</taxon>
        <taxon>Xylaria</taxon>
    </lineage>
</organism>
<evidence type="ECO:0000256" key="5">
    <source>
        <dbReference type="SAM" id="MobiDB-lite"/>
    </source>
</evidence>
<evidence type="ECO:0000313" key="9">
    <source>
        <dbReference type="Proteomes" id="UP001148614"/>
    </source>
</evidence>
<evidence type="ECO:0000256" key="1">
    <source>
        <dbReference type="ARBA" id="ARBA00004141"/>
    </source>
</evidence>
<evidence type="ECO:0000256" key="6">
    <source>
        <dbReference type="SAM" id="Phobius"/>
    </source>
</evidence>
<evidence type="ECO:0000256" key="2">
    <source>
        <dbReference type="ARBA" id="ARBA00022692"/>
    </source>
</evidence>
<keyword evidence="9" id="KW-1185">Reference proteome</keyword>
<feature type="compositionally biased region" description="Polar residues" evidence="5">
    <location>
        <begin position="247"/>
        <end position="265"/>
    </location>
</feature>